<feature type="transmembrane region" description="Helical" evidence="1">
    <location>
        <begin position="6"/>
        <end position="24"/>
    </location>
</feature>
<reference evidence="2 3" key="1">
    <citation type="submission" date="2018-04" db="EMBL/GenBank/DDBJ databases">
        <title>Altererythrobacter sp. HME9302 genome sequencing and assembly.</title>
        <authorList>
            <person name="Kang H."/>
            <person name="Kim H."/>
            <person name="Joh K."/>
        </authorList>
    </citation>
    <scope>NUCLEOTIDE SEQUENCE [LARGE SCALE GENOMIC DNA]</scope>
    <source>
        <strain evidence="2 3">HME9302</strain>
    </source>
</reference>
<keyword evidence="3" id="KW-1185">Reference proteome</keyword>
<name>A0A369Q9U3_9SPHN</name>
<keyword evidence="1" id="KW-0812">Transmembrane</keyword>
<accession>A0A369Q9U3</accession>
<dbReference type="AlphaFoldDB" id="A0A369Q9U3"/>
<dbReference type="RefSeq" id="WP_181815698.1">
    <property type="nucleotide sequence ID" value="NZ_QBKA01000002.1"/>
</dbReference>
<evidence type="ECO:0000313" key="3">
    <source>
        <dbReference type="Proteomes" id="UP000253727"/>
    </source>
</evidence>
<organism evidence="2 3">
    <name type="scientific">Alteripontixanthobacter maritimus</name>
    <dbReference type="NCBI Taxonomy" id="2161824"/>
    <lineage>
        <taxon>Bacteria</taxon>
        <taxon>Pseudomonadati</taxon>
        <taxon>Pseudomonadota</taxon>
        <taxon>Alphaproteobacteria</taxon>
        <taxon>Sphingomonadales</taxon>
        <taxon>Erythrobacteraceae</taxon>
        <taxon>Alteripontixanthobacter</taxon>
    </lineage>
</organism>
<sequence length="56" mass="6226">MNDVQLVQIIAMLGWLILAGGALASHRLQWKEGLRLALIWGVLFLSAGLLFTLFMD</sequence>
<proteinExistence type="predicted"/>
<dbReference type="Proteomes" id="UP000253727">
    <property type="component" value="Unassembled WGS sequence"/>
</dbReference>
<comment type="caution">
    <text evidence="2">The sequence shown here is derived from an EMBL/GenBank/DDBJ whole genome shotgun (WGS) entry which is preliminary data.</text>
</comment>
<protein>
    <submittedName>
        <fullName evidence="2">Uncharacterized protein</fullName>
    </submittedName>
</protein>
<dbReference type="EMBL" id="QBKA01000002">
    <property type="protein sequence ID" value="RDC59966.1"/>
    <property type="molecule type" value="Genomic_DNA"/>
</dbReference>
<keyword evidence="1" id="KW-1133">Transmembrane helix</keyword>
<gene>
    <name evidence="2" type="ORF">HME9302_01164</name>
</gene>
<evidence type="ECO:0000313" key="2">
    <source>
        <dbReference type="EMBL" id="RDC59966.1"/>
    </source>
</evidence>
<evidence type="ECO:0000256" key="1">
    <source>
        <dbReference type="SAM" id="Phobius"/>
    </source>
</evidence>
<feature type="transmembrane region" description="Helical" evidence="1">
    <location>
        <begin position="36"/>
        <end position="55"/>
    </location>
</feature>
<keyword evidence="1" id="KW-0472">Membrane</keyword>